<sequence>MKYKTAFGKNVNLVANNVLVDSFEEQSANKVSQSVK</sequence>
<organism evidence="1">
    <name type="scientific">Anguilla anguilla</name>
    <name type="common">European freshwater eel</name>
    <name type="synonym">Muraena anguilla</name>
    <dbReference type="NCBI Taxonomy" id="7936"/>
    <lineage>
        <taxon>Eukaryota</taxon>
        <taxon>Metazoa</taxon>
        <taxon>Chordata</taxon>
        <taxon>Craniata</taxon>
        <taxon>Vertebrata</taxon>
        <taxon>Euteleostomi</taxon>
        <taxon>Actinopterygii</taxon>
        <taxon>Neopterygii</taxon>
        <taxon>Teleostei</taxon>
        <taxon>Anguilliformes</taxon>
        <taxon>Anguillidae</taxon>
        <taxon>Anguilla</taxon>
    </lineage>
</organism>
<proteinExistence type="predicted"/>
<evidence type="ECO:0000313" key="1">
    <source>
        <dbReference type="EMBL" id="JAH75715.1"/>
    </source>
</evidence>
<dbReference type="AlphaFoldDB" id="A0A0E9VE10"/>
<protein>
    <submittedName>
        <fullName evidence="1">Uncharacterized protein</fullName>
    </submittedName>
</protein>
<accession>A0A0E9VE10</accession>
<dbReference type="EMBL" id="GBXM01032862">
    <property type="protein sequence ID" value="JAH75715.1"/>
    <property type="molecule type" value="Transcribed_RNA"/>
</dbReference>
<name>A0A0E9VE10_ANGAN</name>
<reference evidence="1" key="1">
    <citation type="submission" date="2014-11" db="EMBL/GenBank/DDBJ databases">
        <authorList>
            <person name="Amaro Gonzalez C."/>
        </authorList>
    </citation>
    <scope>NUCLEOTIDE SEQUENCE</scope>
</reference>
<reference evidence="1" key="2">
    <citation type="journal article" date="2015" name="Fish Shellfish Immunol.">
        <title>Early steps in the European eel (Anguilla anguilla)-Vibrio vulnificus interaction in the gills: Role of the RtxA13 toxin.</title>
        <authorList>
            <person name="Callol A."/>
            <person name="Pajuelo D."/>
            <person name="Ebbesson L."/>
            <person name="Teles M."/>
            <person name="MacKenzie S."/>
            <person name="Amaro C."/>
        </authorList>
    </citation>
    <scope>NUCLEOTIDE SEQUENCE</scope>
</reference>